<proteinExistence type="predicted"/>
<keyword evidence="1" id="KW-1133">Transmembrane helix</keyword>
<dbReference type="PANTHER" id="PTHR12242:SF1">
    <property type="entry name" value="MYND-TYPE DOMAIN-CONTAINING PROTEIN"/>
    <property type="match status" value="1"/>
</dbReference>
<name>A0A9W8GZA7_9FUNG</name>
<organism evidence="2 3">
    <name type="scientific">Coemansia pectinata</name>
    <dbReference type="NCBI Taxonomy" id="1052879"/>
    <lineage>
        <taxon>Eukaryota</taxon>
        <taxon>Fungi</taxon>
        <taxon>Fungi incertae sedis</taxon>
        <taxon>Zoopagomycota</taxon>
        <taxon>Kickxellomycotina</taxon>
        <taxon>Kickxellomycetes</taxon>
        <taxon>Kickxellales</taxon>
        <taxon>Kickxellaceae</taxon>
        <taxon>Coemansia</taxon>
    </lineage>
</organism>
<keyword evidence="1" id="KW-0812">Transmembrane</keyword>
<feature type="transmembrane region" description="Helical" evidence="1">
    <location>
        <begin position="75"/>
        <end position="92"/>
    </location>
</feature>
<dbReference type="EMBL" id="JANBUH010000306">
    <property type="protein sequence ID" value="KAJ2752239.1"/>
    <property type="molecule type" value="Genomic_DNA"/>
</dbReference>
<keyword evidence="1" id="KW-0472">Membrane</keyword>
<feature type="transmembrane region" description="Helical" evidence="1">
    <location>
        <begin position="7"/>
        <end position="28"/>
    </location>
</feature>
<evidence type="ECO:0000256" key="1">
    <source>
        <dbReference type="SAM" id="Phobius"/>
    </source>
</evidence>
<reference evidence="2" key="1">
    <citation type="submission" date="2022-07" db="EMBL/GenBank/DDBJ databases">
        <title>Phylogenomic reconstructions and comparative analyses of Kickxellomycotina fungi.</title>
        <authorList>
            <person name="Reynolds N.K."/>
            <person name="Stajich J.E."/>
            <person name="Barry K."/>
            <person name="Grigoriev I.V."/>
            <person name="Crous P."/>
            <person name="Smith M.E."/>
        </authorList>
    </citation>
    <scope>NUCLEOTIDE SEQUENCE</scope>
    <source>
        <strain evidence="2">BCRC 34297</strain>
    </source>
</reference>
<gene>
    <name evidence="2" type="ORF">GGI19_003962</name>
</gene>
<evidence type="ECO:0000313" key="3">
    <source>
        <dbReference type="Proteomes" id="UP001140011"/>
    </source>
</evidence>
<dbReference type="OrthoDB" id="419711at2759"/>
<protein>
    <submittedName>
        <fullName evidence="2">Uncharacterized protein</fullName>
    </submittedName>
</protein>
<dbReference type="GO" id="GO:0016020">
    <property type="term" value="C:membrane"/>
    <property type="evidence" value="ECO:0007669"/>
    <property type="project" value="TreeGrafter"/>
</dbReference>
<dbReference type="PANTHER" id="PTHR12242">
    <property type="entry name" value="OS02G0130600 PROTEIN-RELATED"/>
    <property type="match status" value="1"/>
</dbReference>
<comment type="caution">
    <text evidence="2">The sequence shown here is derived from an EMBL/GenBank/DDBJ whole genome shotgun (WGS) entry which is preliminary data.</text>
</comment>
<dbReference type="Proteomes" id="UP001140011">
    <property type="component" value="Unassembled WGS sequence"/>
</dbReference>
<evidence type="ECO:0000313" key="2">
    <source>
        <dbReference type="EMBL" id="KAJ2752239.1"/>
    </source>
</evidence>
<keyword evidence="3" id="KW-1185">Reference proteome</keyword>
<accession>A0A9W8GZA7</accession>
<feature type="transmembrane region" description="Helical" evidence="1">
    <location>
        <begin position="112"/>
        <end position="131"/>
    </location>
</feature>
<sequence>MPKILQLLHWLLFDSVVLFATVVTIMFWSSIYRSSDYTSAELRWSTASVHALNLVCVLVDMLVGAMMLSPHWSHSLTLAIIGMLYLALAYINEAVNGWFTYDFLNYRKHKAVIAPTIIGMFVGFLFLYYVLYGIQLLLERVLPPTFDAWTPLRGSDEEDEVNQMVSIKSIR</sequence>
<feature type="transmembrane region" description="Helical" evidence="1">
    <location>
        <begin position="48"/>
        <end position="68"/>
    </location>
</feature>
<dbReference type="AlphaFoldDB" id="A0A9W8GZA7"/>